<evidence type="ECO:0000256" key="3">
    <source>
        <dbReference type="ARBA" id="ARBA00020552"/>
    </source>
</evidence>
<evidence type="ECO:0000313" key="8">
    <source>
        <dbReference type="Proteomes" id="UP000541109"/>
    </source>
</evidence>
<evidence type="ECO:0000256" key="1">
    <source>
        <dbReference type="ARBA" id="ARBA00004167"/>
    </source>
</evidence>
<dbReference type="InterPro" id="IPR012413">
    <property type="entry name" value="BA14K"/>
</dbReference>
<comment type="caution">
    <text evidence="7">The sequence shown here is derived from an EMBL/GenBank/DDBJ whole genome shotgun (WGS) entry which is preliminary data.</text>
</comment>
<reference evidence="7 8" key="1">
    <citation type="submission" date="2020-07" db="EMBL/GenBank/DDBJ databases">
        <title>Stappia sp., F7233, whole genome shotgun sequencing project.</title>
        <authorList>
            <person name="Jiang S."/>
            <person name="Liu Z.W."/>
            <person name="Du Z.J."/>
        </authorList>
    </citation>
    <scope>NUCLEOTIDE SEQUENCE [LARGE SCALE GENOMIC DNA]</scope>
    <source>
        <strain evidence="7 8">F7233</strain>
    </source>
</reference>
<sequence>MTAVNTAPAFSGVETATLPIVKVQRRGGNRGGARWYRGGRGGGARAYRGGQGARAWRGGGGRRYANQRWRGNRSAYRGKRYANRGWRGGRYAYRSGGWGYPYYYNNGYYNGALAAGIFGLATGAIIGSALSQPYYYDAPVSYAYAPWTPEWYSYCAAKYRSFNPDTGYYLAYSGRYRFCR</sequence>
<protein>
    <recommendedName>
        <fullName evidence="3">Lectin-like protein BA14k</fullName>
    </recommendedName>
</protein>
<dbReference type="AlphaFoldDB" id="A0A839AFD5"/>
<dbReference type="GO" id="GO:0030246">
    <property type="term" value="F:carbohydrate binding"/>
    <property type="evidence" value="ECO:0007669"/>
    <property type="project" value="UniProtKB-KW"/>
</dbReference>
<keyword evidence="5" id="KW-0430">Lectin</keyword>
<evidence type="ECO:0000256" key="5">
    <source>
        <dbReference type="ARBA" id="ARBA00022734"/>
    </source>
</evidence>
<dbReference type="GO" id="GO:0016020">
    <property type="term" value="C:membrane"/>
    <property type="evidence" value="ECO:0007669"/>
    <property type="project" value="UniProtKB-SubCell"/>
</dbReference>
<keyword evidence="8" id="KW-1185">Reference proteome</keyword>
<dbReference type="Proteomes" id="UP000541109">
    <property type="component" value="Unassembled WGS sequence"/>
</dbReference>
<comment type="subcellular location">
    <subcellularLocation>
        <location evidence="1">Membrane</location>
        <topology evidence="1">Single-pass membrane protein</topology>
    </subcellularLocation>
</comment>
<evidence type="ECO:0000256" key="6">
    <source>
        <dbReference type="ARBA" id="ARBA00025321"/>
    </source>
</evidence>
<gene>
    <name evidence="7" type="ORF">H2509_11945</name>
</gene>
<keyword evidence="4" id="KW-1003">Cell membrane</keyword>
<comment type="function">
    <text evidence="6">Has immunoglobulin-binding and hemagglutination properties, and can bind to mannose. Essential for virulence. May be involved in LPS biosynthesis or polysaccharide transport.</text>
</comment>
<evidence type="ECO:0000256" key="2">
    <source>
        <dbReference type="ARBA" id="ARBA00010270"/>
    </source>
</evidence>
<dbReference type="EMBL" id="JACFXV010000053">
    <property type="protein sequence ID" value="MBA5777835.1"/>
    <property type="molecule type" value="Genomic_DNA"/>
</dbReference>
<dbReference type="Pfam" id="PF07886">
    <property type="entry name" value="BA14K"/>
    <property type="match status" value="1"/>
</dbReference>
<comment type="similarity">
    <text evidence="2">Belongs to the BA14k family.</text>
</comment>
<evidence type="ECO:0000313" key="7">
    <source>
        <dbReference type="EMBL" id="MBA5777835.1"/>
    </source>
</evidence>
<accession>A0A839AFD5</accession>
<evidence type="ECO:0000256" key="4">
    <source>
        <dbReference type="ARBA" id="ARBA00022475"/>
    </source>
</evidence>
<organism evidence="7 8">
    <name type="scientific">Stappia albiluteola</name>
    <dbReference type="NCBI Taxonomy" id="2758565"/>
    <lineage>
        <taxon>Bacteria</taxon>
        <taxon>Pseudomonadati</taxon>
        <taxon>Pseudomonadota</taxon>
        <taxon>Alphaproteobacteria</taxon>
        <taxon>Hyphomicrobiales</taxon>
        <taxon>Stappiaceae</taxon>
        <taxon>Stappia</taxon>
    </lineage>
</organism>
<keyword evidence="4" id="KW-0472">Membrane</keyword>
<name>A0A839AFD5_9HYPH</name>
<proteinExistence type="inferred from homology"/>